<proteinExistence type="predicted"/>
<dbReference type="EMBL" id="CP060025">
    <property type="protein sequence ID" value="QNG77257.1"/>
    <property type="molecule type" value="Genomic_DNA"/>
</dbReference>
<protein>
    <submittedName>
        <fullName evidence="1">Uncharacterized protein</fullName>
    </submittedName>
</protein>
<evidence type="ECO:0000313" key="2">
    <source>
        <dbReference type="Proteomes" id="UP000515598"/>
    </source>
</evidence>
<accession>A0AAX1IDM5</accession>
<organism evidence="1 2">
    <name type="scientific">Stenotrophomonas maltophilia</name>
    <name type="common">Pseudomonas maltophilia</name>
    <name type="synonym">Xanthomonas maltophilia</name>
    <dbReference type="NCBI Taxonomy" id="40324"/>
    <lineage>
        <taxon>Bacteria</taxon>
        <taxon>Pseudomonadati</taxon>
        <taxon>Pseudomonadota</taxon>
        <taxon>Gammaproteobacteria</taxon>
        <taxon>Lysobacterales</taxon>
        <taxon>Lysobacteraceae</taxon>
        <taxon>Stenotrophomonas</taxon>
        <taxon>Stenotrophomonas maltophilia group</taxon>
    </lineage>
</organism>
<dbReference type="Proteomes" id="UP000515598">
    <property type="component" value="Chromosome"/>
</dbReference>
<dbReference type="AlphaFoldDB" id="A0AAX1IDM5"/>
<name>A0AAX1IDM5_STEMA</name>
<gene>
    <name evidence="1" type="ORF">GPNADHDJ_01440</name>
</gene>
<evidence type="ECO:0000313" key="1">
    <source>
        <dbReference type="EMBL" id="QNG77257.1"/>
    </source>
</evidence>
<reference evidence="1 2" key="1">
    <citation type="submission" date="2020-08" db="EMBL/GenBank/DDBJ databases">
        <title>Phenotypic and transcriptomic analysis of seven clinical Stenotrophomonas maltophilia isolates identify a small set of shared and commonly regulated genes involved in biofilm lifestyle.</title>
        <authorList>
            <person name="Alio I."/>
            <person name="Gudzuhn M."/>
            <person name="Streit W."/>
        </authorList>
    </citation>
    <scope>NUCLEOTIDE SEQUENCE [LARGE SCALE GENOMIC DNA]</scope>
    <source>
        <strain evidence="1 2">UHH_SKK55</strain>
    </source>
</reference>
<sequence>MRSMSPSASSAGAGNGQALFHQGLFFHPLRPDTKKPRHGGAFPLLRLRDYFTPNAYLACT</sequence>